<name>A0A1I5WCQ7_9BACT</name>
<evidence type="ECO:0000313" key="2">
    <source>
        <dbReference type="EMBL" id="SFQ17533.1"/>
    </source>
</evidence>
<accession>A0A1I5WCQ7</accession>
<dbReference type="AlphaFoldDB" id="A0A1I5WCQ7"/>
<dbReference type="InterPro" id="IPR050789">
    <property type="entry name" value="Diverse_Enzym_Activities"/>
</dbReference>
<dbReference type="RefSeq" id="WP_092018502.1">
    <property type="nucleotide sequence ID" value="NZ_FOXH01000011.1"/>
</dbReference>
<proteinExistence type="predicted"/>
<sequence>MTNTRKFLYVVLAIAVGGLAYGLNYAVRYAHIGSSYDAKTVCSCMFVSGRDFESIKAEELYAVPFADIKVDKEKQSVSASIYGLGESKAIFRKGLGCTLVNEITEEELRSQPSYTLPADTVSGQLISEDPKAEGVDKMELDKVINDIFSEKNPKEILRTRAVIVLHKGKLIAEKYAPNIKPETPLLGWSMTKSVTNAMIGLLVKDGKIDLEKPAPLEEWKNDDRKNITTDALMRMSSGLDFEENYAKPSDATTMLFRTKGAGAYALQAKAKAKPFEIWSYSSGTTNILQEIIRRQFPKHTDYLAFPHLRLFRKLGMKSAVLEPDASGTYVGSSFMFATARDWAKFGQLYLQDGVWNGERILPEGWVKYSASETAHSDGKYAAQFWIEHKDKSFPQDAFMALGFEGQSVTVIPSQELVVVRLGCTPNEDHFNRNEFVKKIVATLK</sequence>
<evidence type="ECO:0000259" key="1">
    <source>
        <dbReference type="Pfam" id="PF00144"/>
    </source>
</evidence>
<dbReference type="OrthoDB" id="9773047at2"/>
<evidence type="ECO:0000313" key="3">
    <source>
        <dbReference type="Proteomes" id="UP000199306"/>
    </source>
</evidence>
<feature type="domain" description="Beta-lactamase-related" evidence="1">
    <location>
        <begin position="161"/>
        <end position="431"/>
    </location>
</feature>
<dbReference type="InterPro" id="IPR001466">
    <property type="entry name" value="Beta-lactam-related"/>
</dbReference>
<dbReference type="EMBL" id="FOXH01000011">
    <property type="protein sequence ID" value="SFQ17533.1"/>
    <property type="molecule type" value="Genomic_DNA"/>
</dbReference>
<dbReference type="Gene3D" id="3.40.710.10">
    <property type="entry name" value="DD-peptidase/beta-lactamase superfamily"/>
    <property type="match status" value="1"/>
</dbReference>
<dbReference type="STRING" id="1079859.SAMN04515674_111120"/>
<gene>
    <name evidence="2" type="ORF">SAMN04515674_111120</name>
</gene>
<dbReference type="InterPro" id="IPR012338">
    <property type="entry name" value="Beta-lactam/transpept-like"/>
</dbReference>
<protein>
    <recommendedName>
        <fullName evidence="1">Beta-lactamase-related domain-containing protein</fullName>
    </recommendedName>
</protein>
<dbReference type="PANTHER" id="PTHR43283">
    <property type="entry name" value="BETA-LACTAMASE-RELATED"/>
    <property type="match status" value="1"/>
</dbReference>
<dbReference type="PANTHER" id="PTHR43283:SF7">
    <property type="entry name" value="BETA-LACTAMASE-RELATED DOMAIN-CONTAINING PROTEIN"/>
    <property type="match status" value="1"/>
</dbReference>
<organism evidence="2 3">
    <name type="scientific">Pseudarcicella hirudinis</name>
    <dbReference type="NCBI Taxonomy" id="1079859"/>
    <lineage>
        <taxon>Bacteria</taxon>
        <taxon>Pseudomonadati</taxon>
        <taxon>Bacteroidota</taxon>
        <taxon>Cytophagia</taxon>
        <taxon>Cytophagales</taxon>
        <taxon>Flectobacillaceae</taxon>
        <taxon>Pseudarcicella</taxon>
    </lineage>
</organism>
<reference evidence="2 3" key="1">
    <citation type="submission" date="2016-10" db="EMBL/GenBank/DDBJ databases">
        <authorList>
            <person name="de Groot N.N."/>
        </authorList>
    </citation>
    <scope>NUCLEOTIDE SEQUENCE [LARGE SCALE GENOMIC DNA]</scope>
    <source>
        <strain evidence="3">E92,LMG 26720,CCM 7988</strain>
    </source>
</reference>
<dbReference type="Pfam" id="PF00144">
    <property type="entry name" value="Beta-lactamase"/>
    <property type="match status" value="1"/>
</dbReference>
<dbReference type="Proteomes" id="UP000199306">
    <property type="component" value="Unassembled WGS sequence"/>
</dbReference>
<dbReference type="SUPFAM" id="SSF56601">
    <property type="entry name" value="beta-lactamase/transpeptidase-like"/>
    <property type="match status" value="1"/>
</dbReference>
<keyword evidence="3" id="KW-1185">Reference proteome</keyword>